<sequence length="444" mass="50048">MDTKTLLYILVTISACGGLKIPERATQEKAKHSGILTHLPPPIWKSYAQNKVEFFRQHLRSDTKDWPSKCISSSRGINVHPQRKLLTDTPTEKGGVAVRPHDVLSNWASRKVPEKVSHVRKVTGKSDNLSETTPESLRKLLNELKQKLPLSTENTSQNCPNMCPPSEAFLPCQCDPCSLVINCSAVTNLNKLQELFHTVSFPTTRYHTFMMKSHEFPSVQNQTLLTDNLFGGVSFIKIDIENTHVESIAANAFAGSEGTLEEISLRYNPDLRYFPFEQMVHFTSLKTLTIEGSSLSSIPVLNYLPKLQKLFLNNNNITDVSPMAFASLTALEVLDIGLNRLETINANTFYLSAKTVLVYLDHNCINSIEEEAFSKEQPAVLDISHNYLPDLEETIFTPILDTVMSSDFDGYINAEENPLHCNDILWLQQYPTYYLYLFLPEPGC</sequence>
<dbReference type="PROSITE" id="PS51450">
    <property type="entry name" value="LRR"/>
    <property type="match status" value="1"/>
</dbReference>
<dbReference type="PANTHER" id="PTHR24366">
    <property type="entry name" value="IG(IMMUNOGLOBULIN) AND LRR(LEUCINE RICH REPEAT) DOMAINS"/>
    <property type="match status" value="1"/>
</dbReference>
<dbReference type="OrthoDB" id="6345835at2759"/>
<organism evidence="4">
    <name type="scientific">Penaeus vannamei</name>
    <name type="common">Whiteleg shrimp</name>
    <name type="synonym">Litopenaeus vannamei</name>
    <dbReference type="NCBI Taxonomy" id="6689"/>
    <lineage>
        <taxon>Eukaryota</taxon>
        <taxon>Metazoa</taxon>
        <taxon>Ecdysozoa</taxon>
        <taxon>Arthropoda</taxon>
        <taxon>Crustacea</taxon>
        <taxon>Multicrustacea</taxon>
        <taxon>Malacostraca</taxon>
        <taxon>Eumalacostraca</taxon>
        <taxon>Eucarida</taxon>
        <taxon>Decapoda</taxon>
        <taxon>Dendrobranchiata</taxon>
        <taxon>Penaeoidea</taxon>
        <taxon>Penaeidae</taxon>
        <taxon>Penaeus</taxon>
    </lineage>
</organism>
<feature type="signal peptide" evidence="3">
    <location>
        <begin position="1"/>
        <end position="18"/>
    </location>
</feature>
<dbReference type="EMBL" id="MF318888">
    <property type="protein sequence ID" value="AVP74309.1"/>
    <property type="molecule type" value="mRNA"/>
</dbReference>
<dbReference type="InterPro" id="IPR001611">
    <property type="entry name" value="Leu-rich_rpt"/>
</dbReference>
<evidence type="ECO:0000256" key="3">
    <source>
        <dbReference type="SAM" id="SignalP"/>
    </source>
</evidence>
<evidence type="ECO:0000256" key="1">
    <source>
        <dbReference type="ARBA" id="ARBA00022614"/>
    </source>
</evidence>
<dbReference type="AlphaFoldDB" id="A0A2R3SK03"/>
<accession>A0A2R3SK03</accession>
<evidence type="ECO:0000313" key="4">
    <source>
        <dbReference type="EMBL" id="AVP74309.1"/>
    </source>
</evidence>
<proteinExistence type="evidence at transcript level"/>
<dbReference type="Gene3D" id="3.80.10.10">
    <property type="entry name" value="Ribonuclease Inhibitor"/>
    <property type="match status" value="1"/>
</dbReference>
<name>A0A2R3SK03_PENVA</name>
<keyword evidence="1" id="KW-0433">Leucine-rich repeat</keyword>
<dbReference type="Pfam" id="PF13855">
    <property type="entry name" value="LRR_8"/>
    <property type="match status" value="1"/>
</dbReference>
<keyword evidence="3" id="KW-0732">Signal</keyword>
<dbReference type="InterPro" id="IPR032675">
    <property type="entry name" value="LRR_dom_sf"/>
</dbReference>
<evidence type="ECO:0000256" key="2">
    <source>
        <dbReference type="ARBA" id="ARBA00022737"/>
    </source>
</evidence>
<dbReference type="SUPFAM" id="SSF52058">
    <property type="entry name" value="L domain-like"/>
    <property type="match status" value="1"/>
</dbReference>
<feature type="chain" id="PRO_5015322294" evidence="3">
    <location>
        <begin position="19"/>
        <end position="444"/>
    </location>
</feature>
<dbReference type="PROSITE" id="PS51257">
    <property type="entry name" value="PROKAR_LIPOPROTEIN"/>
    <property type="match status" value="1"/>
</dbReference>
<dbReference type="SMART" id="SM00369">
    <property type="entry name" value="LRR_TYP"/>
    <property type="match status" value="2"/>
</dbReference>
<protein>
    <submittedName>
        <fullName evidence="4">Leucine rich repeat only protein 5</fullName>
    </submittedName>
</protein>
<dbReference type="InterPro" id="IPR003591">
    <property type="entry name" value="Leu-rich_rpt_typical-subtyp"/>
</dbReference>
<dbReference type="PANTHER" id="PTHR24366:SF96">
    <property type="entry name" value="LEUCINE RICH REPEAT CONTAINING 53"/>
    <property type="match status" value="1"/>
</dbReference>
<reference evidence="4" key="1">
    <citation type="submission" date="2017-06" db="EMBL/GenBank/DDBJ databases">
        <title>Comparative study of leucine rich repeat only proteins in Litopenaeus vannamei.</title>
        <authorList>
            <person name="Wang M.Q."/>
        </authorList>
    </citation>
    <scope>NUCLEOTIDE SEQUENCE</scope>
</reference>
<keyword evidence="2" id="KW-0677">Repeat</keyword>